<dbReference type="InterPro" id="IPR050856">
    <property type="entry name" value="Biotin_carboxylase_complex"/>
</dbReference>
<dbReference type="PANTHER" id="PTHR18866">
    <property type="entry name" value="CARBOXYLASE:PYRUVATE/ACETYL-COA/PROPIONYL-COA CARBOXYLASE"/>
    <property type="match status" value="1"/>
</dbReference>
<keyword evidence="5" id="KW-0092">Biotin</keyword>
<evidence type="ECO:0000256" key="7">
    <source>
        <dbReference type="SAM" id="MobiDB-lite"/>
    </source>
</evidence>
<sequence>MENVDISRWPFQKVLIANRGEIALRVIRACRDLGLQSVAVYSDADRNALHVRMADEAYHIGPAVAAQSYLNIPKLIEVARRSGAQAVHPGYGFLAENANFVDACQEAGLIFIGPSAAAQRAMGEKTAARRAARAAGVPIVPGAMTDVADDQEIISKAEELGYPVLLKAAAGGGGKGIRLVRESRDLLPSFRTARSEAQSAFGDSRVYIEKAITPARHIEVQFIADTHGNVVHLGERECSIQRRHQKLIEESPSPIMDEALRARMTEVTLNLVRSIQYVNAGTAEFLVGPDRNFYFLEVNARIQVEHPVTEWCTSVDLVQEQMRVAAGLPLSFKQEDIVLRGAAIECRISAEDPSNRFLPATGTVLGLQEPSGPGVRVDSSLYAGLQVPLFYDPLLAKLIVWGRDREQAITRLRRALDEYTILGVRTTLPFVRWLVDHPRFASADFSTDFIAEEWEGRQKVADLRVQPASAASDGQNGSTPSQSEELSLEQLAAVVASLMAQEHQEREQARRQPAAQSAASTSRWRDIARRDGLRRM</sequence>
<dbReference type="EMBL" id="BIFQ01000001">
    <property type="protein sequence ID" value="GCE04519.1"/>
    <property type="molecule type" value="Genomic_DNA"/>
</dbReference>
<proteinExistence type="predicted"/>
<accession>A0A401ZCD8</accession>
<dbReference type="Pfam" id="PF02785">
    <property type="entry name" value="Biotin_carb_C"/>
    <property type="match status" value="1"/>
</dbReference>
<evidence type="ECO:0000313" key="11">
    <source>
        <dbReference type="Proteomes" id="UP000287224"/>
    </source>
</evidence>
<feature type="region of interest" description="Disordered" evidence="7">
    <location>
        <begin position="502"/>
        <end position="536"/>
    </location>
</feature>
<dbReference type="PANTHER" id="PTHR18866:SF33">
    <property type="entry name" value="METHYLCROTONOYL-COA CARBOXYLASE SUBUNIT ALPHA, MITOCHONDRIAL-RELATED"/>
    <property type="match status" value="1"/>
</dbReference>
<dbReference type="GO" id="GO:0005524">
    <property type="term" value="F:ATP binding"/>
    <property type="evidence" value="ECO:0007669"/>
    <property type="project" value="UniProtKB-UniRule"/>
</dbReference>
<dbReference type="PROSITE" id="PS00866">
    <property type="entry name" value="CPSASE_1"/>
    <property type="match status" value="1"/>
</dbReference>
<dbReference type="InterPro" id="IPR011764">
    <property type="entry name" value="Biotin_carboxylation_dom"/>
</dbReference>
<dbReference type="GO" id="GO:0004075">
    <property type="term" value="F:biotin carboxylase activity"/>
    <property type="evidence" value="ECO:0007669"/>
    <property type="project" value="UniProtKB-EC"/>
</dbReference>
<evidence type="ECO:0000256" key="1">
    <source>
        <dbReference type="ARBA" id="ARBA00013263"/>
    </source>
</evidence>
<name>A0A401ZCD8_9CHLR</name>
<feature type="domain" description="Biotin carboxylation" evidence="9">
    <location>
        <begin position="10"/>
        <end position="455"/>
    </location>
</feature>
<dbReference type="Pfam" id="PF00289">
    <property type="entry name" value="Biotin_carb_N"/>
    <property type="match status" value="1"/>
</dbReference>
<dbReference type="PROSITE" id="PS50979">
    <property type="entry name" value="BC"/>
    <property type="match status" value="1"/>
</dbReference>
<dbReference type="InterPro" id="IPR011761">
    <property type="entry name" value="ATP-grasp"/>
</dbReference>
<evidence type="ECO:0000256" key="4">
    <source>
        <dbReference type="ARBA" id="ARBA00022840"/>
    </source>
</evidence>
<keyword evidence="2" id="KW-0436">Ligase</keyword>
<dbReference type="AlphaFoldDB" id="A0A401ZCD8"/>
<dbReference type="InterPro" id="IPR011054">
    <property type="entry name" value="Rudment_hybrid_motif"/>
</dbReference>
<feature type="domain" description="ATP-grasp" evidence="8">
    <location>
        <begin position="129"/>
        <end position="326"/>
    </location>
</feature>
<evidence type="ECO:0000259" key="9">
    <source>
        <dbReference type="PROSITE" id="PS50979"/>
    </source>
</evidence>
<feature type="region of interest" description="Disordered" evidence="7">
    <location>
        <begin position="465"/>
        <end position="485"/>
    </location>
</feature>
<feature type="compositionally biased region" description="Basic and acidic residues" evidence="7">
    <location>
        <begin position="523"/>
        <end position="536"/>
    </location>
</feature>
<dbReference type="EC" id="6.3.4.14" evidence="1"/>
<dbReference type="SUPFAM" id="SSF51246">
    <property type="entry name" value="Rudiment single hybrid motif"/>
    <property type="match status" value="1"/>
</dbReference>
<evidence type="ECO:0000256" key="6">
    <source>
        <dbReference type="PROSITE-ProRule" id="PRU00409"/>
    </source>
</evidence>
<evidence type="ECO:0000313" key="10">
    <source>
        <dbReference type="EMBL" id="GCE04519.1"/>
    </source>
</evidence>
<protein>
    <recommendedName>
        <fullName evidence="1">biotin carboxylase</fullName>
        <ecNumber evidence="1">6.3.4.14</ecNumber>
    </recommendedName>
</protein>
<dbReference type="PROSITE" id="PS50975">
    <property type="entry name" value="ATP_GRASP"/>
    <property type="match status" value="1"/>
</dbReference>
<comment type="caution">
    <text evidence="10">The sequence shown here is derived from an EMBL/GenBank/DDBJ whole genome shotgun (WGS) entry which is preliminary data.</text>
</comment>
<dbReference type="Gene3D" id="3.30.470.20">
    <property type="entry name" value="ATP-grasp fold, B domain"/>
    <property type="match status" value="1"/>
</dbReference>
<dbReference type="Proteomes" id="UP000287224">
    <property type="component" value="Unassembled WGS sequence"/>
</dbReference>
<evidence type="ECO:0000256" key="5">
    <source>
        <dbReference type="ARBA" id="ARBA00023267"/>
    </source>
</evidence>
<feature type="compositionally biased region" description="Polar residues" evidence="7">
    <location>
        <begin position="472"/>
        <end position="485"/>
    </location>
</feature>
<keyword evidence="3 6" id="KW-0547">Nucleotide-binding</keyword>
<dbReference type="InterPro" id="IPR005482">
    <property type="entry name" value="Biotin_COase_C"/>
</dbReference>
<dbReference type="FunFam" id="3.40.50.20:FF:000010">
    <property type="entry name" value="Propionyl-CoA carboxylase subunit alpha"/>
    <property type="match status" value="1"/>
</dbReference>
<dbReference type="NCBIfam" id="NF006367">
    <property type="entry name" value="PRK08591.1"/>
    <property type="match status" value="1"/>
</dbReference>
<dbReference type="SMART" id="SM00878">
    <property type="entry name" value="Biotin_carb_C"/>
    <property type="match status" value="1"/>
</dbReference>
<dbReference type="SUPFAM" id="SSF56059">
    <property type="entry name" value="Glutathione synthetase ATP-binding domain-like"/>
    <property type="match status" value="1"/>
</dbReference>
<dbReference type="FunFam" id="3.30.470.20:FF:000028">
    <property type="entry name" value="Methylcrotonoyl-CoA carboxylase subunit alpha, mitochondrial"/>
    <property type="match status" value="1"/>
</dbReference>
<reference evidence="11" key="1">
    <citation type="submission" date="2018-12" db="EMBL/GenBank/DDBJ databases">
        <title>Tengunoibacter tsumagoiensis gen. nov., sp. nov., Dictyobacter kobayashii sp. nov., D. alpinus sp. nov., and D. joshuensis sp. nov. and description of Dictyobacteraceae fam. nov. within the order Ktedonobacterales isolated from Tengu-no-mugimeshi.</title>
        <authorList>
            <person name="Wang C.M."/>
            <person name="Zheng Y."/>
            <person name="Sakai Y."/>
            <person name="Toyoda A."/>
            <person name="Minakuchi Y."/>
            <person name="Abe K."/>
            <person name="Yokota A."/>
            <person name="Yabe S."/>
        </authorList>
    </citation>
    <scope>NUCLEOTIDE SEQUENCE [LARGE SCALE GENOMIC DNA]</scope>
    <source>
        <strain evidence="11">S-27</strain>
    </source>
</reference>
<dbReference type="SUPFAM" id="SSF52440">
    <property type="entry name" value="PreATP-grasp domain"/>
    <property type="match status" value="1"/>
</dbReference>
<dbReference type="FunFam" id="3.30.1490.20:FF:000003">
    <property type="entry name" value="acetyl-CoA carboxylase isoform X1"/>
    <property type="match status" value="1"/>
</dbReference>
<evidence type="ECO:0000256" key="2">
    <source>
        <dbReference type="ARBA" id="ARBA00022598"/>
    </source>
</evidence>
<evidence type="ECO:0000259" key="8">
    <source>
        <dbReference type="PROSITE" id="PS50975"/>
    </source>
</evidence>
<keyword evidence="11" id="KW-1185">Reference proteome</keyword>
<feature type="compositionally biased region" description="Low complexity" evidence="7">
    <location>
        <begin position="511"/>
        <end position="522"/>
    </location>
</feature>
<dbReference type="RefSeq" id="WP_218030861.1">
    <property type="nucleotide sequence ID" value="NZ_BIFQ01000001.1"/>
</dbReference>
<dbReference type="InterPro" id="IPR016185">
    <property type="entry name" value="PreATP-grasp_dom_sf"/>
</dbReference>
<dbReference type="InterPro" id="IPR005479">
    <property type="entry name" value="CPAse_ATP-bd"/>
</dbReference>
<evidence type="ECO:0000256" key="3">
    <source>
        <dbReference type="ARBA" id="ARBA00022741"/>
    </source>
</evidence>
<organism evidence="10 11">
    <name type="scientific">Dictyobacter aurantiacus</name>
    <dbReference type="NCBI Taxonomy" id="1936993"/>
    <lineage>
        <taxon>Bacteria</taxon>
        <taxon>Bacillati</taxon>
        <taxon>Chloroflexota</taxon>
        <taxon>Ktedonobacteria</taxon>
        <taxon>Ktedonobacterales</taxon>
        <taxon>Dictyobacteraceae</taxon>
        <taxon>Dictyobacter</taxon>
    </lineage>
</organism>
<gene>
    <name evidence="10" type="primary">accC_1</name>
    <name evidence="10" type="ORF">KDAU_18480</name>
</gene>
<dbReference type="InterPro" id="IPR005481">
    <property type="entry name" value="BC-like_N"/>
</dbReference>
<dbReference type="PROSITE" id="PS00867">
    <property type="entry name" value="CPSASE_2"/>
    <property type="match status" value="1"/>
</dbReference>
<keyword evidence="4 6" id="KW-0067">ATP-binding</keyword>
<dbReference type="Pfam" id="PF02786">
    <property type="entry name" value="CPSase_L_D2"/>
    <property type="match status" value="1"/>
</dbReference>
<dbReference type="GO" id="GO:0046872">
    <property type="term" value="F:metal ion binding"/>
    <property type="evidence" value="ECO:0007669"/>
    <property type="project" value="InterPro"/>
</dbReference>